<organism evidence="1 2">
    <name type="scientific">Camellia sinensis</name>
    <name type="common">Tea plant</name>
    <name type="synonym">Thea sinensis</name>
    <dbReference type="NCBI Taxonomy" id="4442"/>
    <lineage>
        <taxon>Eukaryota</taxon>
        <taxon>Viridiplantae</taxon>
        <taxon>Streptophyta</taxon>
        <taxon>Embryophyta</taxon>
        <taxon>Tracheophyta</taxon>
        <taxon>Spermatophyta</taxon>
        <taxon>Magnoliopsida</taxon>
        <taxon>eudicotyledons</taxon>
        <taxon>Gunneridae</taxon>
        <taxon>Pentapetalae</taxon>
        <taxon>asterids</taxon>
        <taxon>Ericales</taxon>
        <taxon>Theaceae</taxon>
        <taxon>Camellia</taxon>
    </lineage>
</organism>
<reference evidence="1 2" key="2">
    <citation type="submission" date="2020-07" db="EMBL/GenBank/DDBJ databases">
        <title>Genome assembly of wild tea tree DASZ reveals pedigree and selection history of tea varieties.</title>
        <authorList>
            <person name="Zhang W."/>
        </authorList>
    </citation>
    <scope>NUCLEOTIDE SEQUENCE [LARGE SCALE GENOMIC DNA]</scope>
    <source>
        <strain evidence="2">cv. G240</strain>
        <tissue evidence="1">Leaf</tissue>
    </source>
</reference>
<protein>
    <submittedName>
        <fullName evidence="1">Uncharacterized protein</fullName>
    </submittedName>
</protein>
<evidence type="ECO:0000313" key="1">
    <source>
        <dbReference type="EMBL" id="KAF5940456.1"/>
    </source>
</evidence>
<accession>A0A7J7GLY7</accession>
<dbReference type="AlphaFoldDB" id="A0A7J7GLY7"/>
<evidence type="ECO:0000313" key="2">
    <source>
        <dbReference type="Proteomes" id="UP000593564"/>
    </source>
</evidence>
<dbReference type="Proteomes" id="UP000593564">
    <property type="component" value="Unassembled WGS sequence"/>
</dbReference>
<name>A0A7J7GLY7_CAMSI</name>
<keyword evidence="2" id="KW-1185">Reference proteome</keyword>
<comment type="caution">
    <text evidence="1">The sequence shown here is derived from an EMBL/GenBank/DDBJ whole genome shotgun (WGS) entry which is preliminary data.</text>
</comment>
<gene>
    <name evidence="1" type="ORF">HYC85_021623</name>
</gene>
<dbReference type="EMBL" id="JACBKZ010000010">
    <property type="protein sequence ID" value="KAF5940456.1"/>
    <property type="molecule type" value="Genomic_DNA"/>
</dbReference>
<reference evidence="2" key="1">
    <citation type="journal article" date="2020" name="Nat. Commun.">
        <title>Genome assembly of wild tea tree DASZ reveals pedigree and selection history of tea varieties.</title>
        <authorList>
            <person name="Zhang W."/>
            <person name="Zhang Y."/>
            <person name="Qiu H."/>
            <person name="Guo Y."/>
            <person name="Wan H."/>
            <person name="Zhang X."/>
            <person name="Scossa F."/>
            <person name="Alseekh S."/>
            <person name="Zhang Q."/>
            <person name="Wang P."/>
            <person name="Xu L."/>
            <person name="Schmidt M.H."/>
            <person name="Jia X."/>
            <person name="Li D."/>
            <person name="Zhu A."/>
            <person name="Guo F."/>
            <person name="Chen W."/>
            <person name="Ni D."/>
            <person name="Usadel B."/>
            <person name="Fernie A.R."/>
            <person name="Wen W."/>
        </authorList>
    </citation>
    <scope>NUCLEOTIDE SEQUENCE [LARGE SCALE GENOMIC DNA]</scope>
    <source>
        <strain evidence="2">cv. G240</strain>
    </source>
</reference>
<sequence length="94" mass="10799">MGQFELGLGWVEPKLHPNPNTKRELQNKKYVWENPSTYSNFTAQIELEVSLSYKIGKNSQVATWSSFTTLLAKQWAAPLASPFVNRISQREKSR</sequence>
<proteinExistence type="predicted"/>